<dbReference type="Gene3D" id="1.25.10.10">
    <property type="entry name" value="Leucine-rich Repeat Variant"/>
    <property type="match status" value="2"/>
</dbReference>
<proteinExistence type="predicted"/>
<dbReference type="SUPFAM" id="SSF48371">
    <property type="entry name" value="ARM repeat"/>
    <property type="match status" value="1"/>
</dbReference>
<dbReference type="InterPro" id="IPR016024">
    <property type="entry name" value="ARM-type_fold"/>
</dbReference>
<dbReference type="EMBL" id="SOJN01000026">
    <property type="protein sequence ID" value="TET47256.1"/>
    <property type="molecule type" value="Genomic_DNA"/>
</dbReference>
<evidence type="ECO:0000313" key="1">
    <source>
        <dbReference type="EMBL" id="TET47256.1"/>
    </source>
</evidence>
<dbReference type="AlphaFoldDB" id="A0A523UXK1"/>
<dbReference type="InterPro" id="IPR004155">
    <property type="entry name" value="PBS_lyase_HEAT"/>
</dbReference>
<reference evidence="1 2" key="1">
    <citation type="submission" date="2019-03" db="EMBL/GenBank/DDBJ databases">
        <title>Metabolic potential of uncultured bacteria and archaea associated with petroleum seepage in deep-sea sediments.</title>
        <authorList>
            <person name="Dong X."/>
            <person name="Hubert C."/>
        </authorList>
    </citation>
    <scope>NUCLEOTIDE SEQUENCE [LARGE SCALE GENOMIC DNA]</scope>
    <source>
        <strain evidence="1">E44_bin18</strain>
    </source>
</reference>
<name>A0A523UXK1_UNCT6</name>
<gene>
    <name evidence="1" type="ORF">E3J62_02035</name>
</gene>
<dbReference type="InterPro" id="IPR011989">
    <property type="entry name" value="ARM-like"/>
</dbReference>
<accession>A0A523UXK1</accession>
<dbReference type="Pfam" id="PF13646">
    <property type="entry name" value="HEAT_2"/>
    <property type="match status" value="1"/>
</dbReference>
<dbReference type="SMART" id="SM00567">
    <property type="entry name" value="EZ_HEAT"/>
    <property type="match status" value="2"/>
</dbReference>
<dbReference type="Proteomes" id="UP000315525">
    <property type="component" value="Unassembled WGS sequence"/>
</dbReference>
<sequence>MGPFGLGKSRQTDRPRMVKCLPNRRHKMKTYVFLGTALILAFTSAFGSNGLIGKYKHRYTALEEADVDSVITLLSSPDSVVAGEAATLVGIAFEKGFASAQKALTILIGLVESDKSLHVRTLAAGALFRSGDERAVGPLWEIAEDDSSDPGLRMTALSGLSFIGAKTSEVAKVAAENLHSADPGFRYESIKIVAKWGDKADLKKLLQAYIDHHERPDAYLKEMRPVQARYWDNRYEELSFVLVVSLYAIASRAPDLLEPLLNHANTKFRLDAADSFRHILDKRAIPALLDIMRNGEEPRDRSRAVDLVEPYGLSGRLDAEEKEMVISALKEALNDKYVEQGPKGPYRPVACAAYGVLCMLQVEVEEPEDWKNRPKPRAYD</sequence>
<organism evidence="1 2">
    <name type="scientific">candidate division TA06 bacterium</name>
    <dbReference type="NCBI Taxonomy" id="2250710"/>
    <lineage>
        <taxon>Bacteria</taxon>
        <taxon>Bacteria division TA06</taxon>
    </lineage>
</organism>
<protein>
    <submittedName>
        <fullName evidence="1">HEAT repeat domain-containing protein</fullName>
    </submittedName>
</protein>
<comment type="caution">
    <text evidence="1">The sequence shown here is derived from an EMBL/GenBank/DDBJ whole genome shotgun (WGS) entry which is preliminary data.</text>
</comment>
<evidence type="ECO:0000313" key="2">
    <source>
        <dbReference type="Proteomes" id="UP000315525"/>
    </source>
</evidence>